<organism evidence="1 2">
    <name type="scientific">Parvibium lacunae</name>
    <dbReference type="NCBI Taxonomy" id="1888893"/>
    <lineage>
        <taxon>Bacteria</taxon>
        <taxon>Pseudomonadati</taxon>
        <taxon>Pseudomonadota</taxon>
        <taxon>Betaproteobacteria</taxon>
        <taxon>Burkholderiales</taxon>
        <taxon>Alcaligenaceae</taxon>
        <taxon>Parvibium</taxon>
    </lineage>
</organism>
<dbReference type="Proteomes" id="UP000252357">
    <property type="component" value="Unassembled WGS sequence"/>
</dbReference>
<evidence type="ECO:0000313" key="2">
    <source>
        <dbReference type="Proteomes" id="UP000252357"/>
    </source>
</evidence>
<proteinExistence type="predicted"/>
<dbReference type="AlphaFoldDB" id="A0A368L7A1"/>
<comment type="caution">
    <text evidence="1">The sequence shown here is derived from an EMBL/GenBank/DDBJ whole genome shotgun (WGS) entry which is preliminary data.</text>
</comment>
<dbReference type="EMBL" id="QPGB01000001">
    <property type="protein sequence ID" value="RCS59442.1"/>
    <property type="molecule type" value="Genomic_DNA"/>
</dbReference>
<protein>
    <submittedName>
        <fullName evidence="1">Uncharacterized protein</fullName>
    </submittedName>
</protein>
<accession>A0A368L7A1</accession>
<evidence type="ECO:0000313" key="1">
    <source>
        <dbReference type="EMBL" id="RCS59442.1"/>
    </source>
</evidence>
<sequence>MEIAWGGALFVRRAIEFDTETIGVKQKRLFDFYNPDNRSTEPARIQGIAGKRVDTVLGGQ</sequence>
<keyword evidence="2" id="KW-1185">Reference proteome</keyword>
<reference evidence="1 2" key="1">
    <citation type="journal article" date="2018" name="Int. J. Syst. Evol. Microbiol.">
        <title>Parvibium lacunae gen. nov., sp. nov., a new member of the family Alcaligenaceae isolated from a freshwater pond.</title>
        <authorList>
            <person name="Chen W.M."/>
            <person name="Xie P.B."/>
            <person name="Hsu M.Y."/>
            <person name="Sheu S.Y."/>
        </authorList>
    </citation>
    <scope>NUCLEOTIDE SEQUENCE [LARGE SCALE GENOMIC DNA]</scope>
    <source>
        <strain evidence="1 2">KMB9</strain>
    </source>
</reference>
<name>A0A368L7A1_9BURK</name>
<gene>
    <name evidence="1" type="ORF">DU000_01550</name>
</gene>